<accession>A0A919E491</accession>
<dbReference type="RefSeq" id="WP_191250597.1">
    <property type="nucleotide sequence ID" value="NZ_BNCI01000001.1"/>
</dbReference>
<proteinExistence type="predicted"/>
<protein>
    <recommendedName>
        <fullName evidence="1">Laminin G domain-containing protein</fullName>
    </recommendedName>
</protein>
<dbReference type="InterPro" id="IPR013320">
    <property type="entry name" value="ConA-like_dom_sf"/>
</dbReference>
<feature type="domain" description="Laminin G" evidence="1">
    <location>
        <begin position="388"/>
        <end position="555"/>
    </location>
</feature>
<dbReference type="EMBL" id="BNCI01000001">
    <property type="protein sequence ID" value="GHF18168.1"/>
    <property type="molecule type" value="Genomic_DNA"/>
</dbReference>
<dbReference type="Proteomes" id="UP000630923">
    <property type="component" value="Unassembled WGS sequence"/>
</dbReference>
<comment type="caution">
    <text evidence="2">The sequence shown here is derived from an EMBL/GenBank/DDBJ whole genome shotgun (WGS) entry which is preliminary data.</text>
</comment>
<dbReference type="Gene3D" id="2.160.20.10">
    <property type="entry name" value="Single-stranded right-handed beta-helix, Pectin lyase-like"/>
    <property type="match status" value="1"/>
</dbReference>
<reference evidence="2" key="1">
    <citation type="journal article" date="2014" name="Int. J. Syst. Evol. Microbiol.">
        <title>Complete genome sequence of Corynebacterium casei LMG S-19264T (=DSM 44701T), isolated from a smear-ripened cheese.</title>
        <authorList>
            <consortium name="US DOE Joint Genome Institute (JGI-PGF)"/>
            <person name="Walter F."/>
            <person name="Albersmeier A."/>
            <person name="Kalinowski J."/>
            <person name="Ruckert C."/>
        </authorList>
    </citation>
    <scope>NUCLEOTIDE SEQUENCE</scope>
    <source>
        <strain evidence="2">KCTC 42590</strain>
    </source>
</reference>
<sequence length="684" mass="71111">MATLRTLHIGAGQGLVPGVSYPTYQAFFDDIGTGLPSDLVGADEDWLLLFYGDGVTPLTVSGVHRFDSKLTGASGRTVTFSPAVGHGFWDTYDPATDPLTYHGASRGVTLSVGAWSSFCGSGSAGLGLRTVVTAGFQFLLANNGARILDGNTGVLNSLDGCLVYDMRQGNYSDIVRTSSGAGDTAHVENCIFFTRGGRVINAASLSGTSRVSNNIIVYMGAGTNLSPAVYSDHGVSPGDKEFYNTICTGYQTVYSNNQTSKLACWISDGMAADNPAVANTAGSEFGILPQDVFTLWPADPVVATAVDFDLRLRAEGPAIGSHVASVENTLTDAAGGVRQGPQDAGPLLSPFVASDGGAPFREVLNDSLWQRYSATAITPDGNGWFDITTSYDSLLRGAHPLAHMQIFPSGLYFACEFQTSAPFGTTRNRLFSQGAVHIDLLQSGGVEVTFVHASGQVVLTSSGSVPAVDDGSPHSLSVTWDGTALPDNVQIKIDGSTIGTGSFVDGPLLSTTAPLTLGAALDGFQGKVRNIQLANRPVVQTVLSDWAGSGVHTDCLASGNSGAVSLGAILQLTEGGGTSLLGVSGRTGELLTAKAVRPVGNGGYLFLHASLGSLAADCIAQGSGQAHLVSGNAGWGMFSGGTYQYASDRQTFVRSGSRQIQACGHISVPRRLYRASDKNTDRTR</sequence>
<dbReference type="Gene3D" id="2.60.120.200">
    <property type="match status" value="1"/>
</dbReference>
<keyword evidence="3" id="KW-1185">Reference proteome</keyword>
<dbReference type="InterPro" id="IPR012334">
    <property type="entry name" value="Pectin_lyas_fold"/>
</dbReference>
<dbReference type="PROSITE" id="PS50025">
    <property type="entry name" value="LAM_G_DOMAIN"/>
    <property type="match status" value="1"/>
</dbReference>
<evidence type="ECO:0000259" key="1">
    <source>
        <dbReference type="PROSITE" id="PS50025"/>
    </source>
</evidence>
<dbReference type="AlphaFoldDB" id="A0A919E491"/>
<dbReference type="InterPro" id="IPR001791">
    <property type="entry name" value="Laminin_G"/>
</dbReference>
<dbReference type="SUPFAM" id="SSF49899">
    <property type="entry name" value="Concanavalin A-like lectins/glucanases"/>
    <property type="match status" value="1"/>
</dbReference>
<reference evidence="2" key="2">
    <citation type="submission" date="2020-09" db="EMBL/GenBank/DDBJ databases">
        <authorList>
            <person name="Sun Q."/>
            <person name="Kim S."/>
        </authorList>
    </citation>
    <scope>NUCLEOTIDE SEQUENCE</scope>
    <source>
        <strain evidence="2">KCTC 42590</strain>
    </source>
</reference>
<gene>
    <name evidence="2" type="ORF">GCM10017044_10850</name>
</gene>
<evidence type="ECO:0000313" key="2">
    <source>
        <dbReference type="EMBL" id="GHF18168.1"/>
    </source>
</evidence>
<organism evidence="2 3">
    <name type="scientific">Kordiimonas sediminis</name>
    <dbReference type="NCBI Taxonomy" id="1735581"/>
    <lineage>
        <taxon>Bacteria</taxon>
        <taxon>Pseudomonadati</taxon>
        <taxon>Pseudomonadota</taxon>
        <taxon>Alphaproteobacteria</taxon>
        <taxon>Kordiimonadales</taxon>
        <taxon>Kordiimonadaceae</taxon>
        <taxon>Kordiimonas</taxon>
    </lineage>
</organism>
<evidence type="ECO:0000313" key="3">
    <source>
        <dbReference type="Proteomes" id="UP000630923"/>
    </source>
</evidence>
<name>A0A919E491_9PROT</name>